<keyword evidence="4" id="KW-0547">Nucleotide-binding</keyword>
<dbReference type="GO" id="GO:0008654">
    <property type="term" value="P:phospholipid biosynthetic process"/>
    <property type="evidence" value="ECO:0007669"/>
    <property type="project" value="UniProtKB-KW"/>
</dbReference>
<dbReference type="SUPFAM" id="SSF111331">
    <property type="entry name" value="NAD kinase/diacylglycerol kinase-like"/>
    <property type="match status" value="1"/>
</dbReference>
<evidence type="ECO:0000256" key="6">
    <source>
        <dbReference type="ARBA" id="ARBA00022840"/>
    </source>
</evidence>
<comment type="similarity">
    <text evidence="2">Belongs to the diacylglycerol/lipid kinase family.</text>
</comment>
<dbReference type="RefSeq" id="WP_131170083.1">
    <property type="nucleotide sequence ID" value="NZ_SDMQ01000021.1"/>
</dbReference>
<comment type="cofactor">
    <cofactor evidence="1">
        <name>Mg(2+)</name>
        <dbReference type="ChEBI" id="CHEBI:18420"/>
    </cofactor>
</comment>
<accession>A0A4Q9KCJ5</accession>
<dbReference type="InterPro" id="IPR001206">
    <property type="entry name" value="Diacylglycerol_kinase_cat_dom"/>
</dbReference>
<dbReference type="Pfam" id="PF19279">
    <property type="entry name" value="YegS_C"/>
    <property type="match status" value="1"/>
</dbReference>
<dbReference type="InterPro" id="IPR016064">
    <property type="entry name" value="NAD/diacylglycerol_kinase_sf"/>
</dbReference>
<keyword evidence="8" id="KW-1208">Phospholipid metabolism</keyword>
<keyword evidence="7" id="KW-0444">Lipid biosynthesis</keyword>
<evidence type="ECO:0000259" key="9">
    <source>
        <dbReference type="PROSITE" id="PS50146"/>
    </source>
</evidence>
<dbReference type="GO" id="GO:0016301">
    <property type="term" value="F:kinase activity"/>
    <property type="evidence" value="ECO:0007669"/>
    <property type="project" value="UniProtKB-KW"/>
</dbReference>
<organism evidence="10 11">
    <name type="scientific">Propioniciclava sinopodophylli</name>
    <dbReference type="NCBI Taxonomy" id="1837344"/>
    <lineage>
        <taxon>Bacteria</taxon>
        <taxon>Bacillati</taxon>
        <taxon>Actinomycetota</taxon>
        <taxon>Actinomycetes</taxon>
        <taxon>Propionibacteriales</taxon>
        <taxon>Propionibacteriaceae</taxon>
        <taxon>Propioniciclava</taxon>
    </lineage>
</organism>
<dbReference type="SMART" id="SM00046">
    <property type="entry name" value="DAGKc"/>
    <property type="match status" value="1"/>
</dbReference>
<proteinExistence type="inferred from homology"/>
<dbReference type="InterPro" id="IPR050187">
    <property type="entry name" value="Lipid_Phosphate_FormReg"/>
</dbReference>
<dbReference type="Gene3D" id="3.40.50.10330">
    <property type="entry name" value="Probable inorganic polyphosphate/atp-NAD kinase, domain 1"/>
    <property type="match status" value="1"/>
</dbReference>
<dbReference type="Pfam" id="PF00781">
    <property type="entry name" value="DAGK_cat"/>
    <property type="match status" value="1"/>
</dbReference>
<dbReference type="PROSITE" id="PS50146">
    <property type="entry name" value="DAGK"/>
    <property type="match status" value="1"/>
</dbReference>
<evidence type="ECO:0000313" key="10">
    <source>
        <dbReference type="EMBL" id="TBT82555.1"/>
    </source>
</evidence>
<keyword evidence="11" id="KW-1185">Reference proteome</keyword>
<dbReference type="InterPro" id="IPR005218">
    <property type="entry name" value="Diacylglycerol/lipid_kinase"/>
</dbReference>
<keyword evidence="5 10" id="KW-0418">Kinase</keyword>
<dbReference type="Gene3D" id="2.60.200.40">
    <property type="match status" value="1"/>
</dbReference>
<comment type="caution">
    <text evidence="10">The sequence shown here is derived from an EMBL/GenBank/DDBJ whole genome shotgun (WGS) entry which is preliminary data.</text>
</comment>
<dbReference type="PANTHER" id="PTHR12358">
    <property type="entry name" value="SPHINGOSINE KINASE"/>
    <property type="match status" value="1"/>
</dbReference>
<evidence type="ECO:0000256" key="8">
    <source>
        <dbReference type="ARBA" id="ARBA00023264"/>
    </source>
</evidence>
<evidence type="ECO:0000313" key="11">
    <source>
        <dbReference type="Proteomes" id="UP000292373"/>
    </source>
</evidence>
<evidence type="ECO:0000256" key="5">
    <source>
        <dbReference type="ARBA" id="ARBA00022777"/>
    </source>
</evidence>
<evidence type="ECO:0000256" key="1">
    <source>
        <dbReference type="ARBA" id="ARBA00001946"/>
    </source>
</evidence>
<evidence type="ECO:0000256" key="2">
    <source>
        <dbReference type="ARBA" id="ARBA00005983"/>
    </source>
</evidence>
<dbReference type="GO" id="GO:0005524">
    <property type="term" value="F:ATP binding"/>
    <property type="evidence" value="ECO:0007669"/>
    <property type="project" value="UniProtKB-KW"/>
</dbReference>
<dbReference type="AlphaFoldDB" id="A0A4Q9KCJ5"/>
<dbReference type="EMBL" id="SDMQ01000021">
    <property type="protein sequence ID" value="TBT82555.1"/>
    <property type="molecule type" value="Genomic_DNA"/>
</dbReference>
<dbReference type="NCBIfam" id="TIGR00147">
    <property type="entry name" value="YegS/Rv2252/BmrU family lipid kinase"/>
    <property type="match status" value="1"/>
</dbReference>
<dbReference type="OrthoDB" id="142078at2"/>
<dbReference type="Proteomes" id="UP000292373">
    <property type="component" value="Unassembled WGS sequence"/>
</dbReference>
<keyword evidence="6" id="KW-0067">ATP-binding</keyword>
<keyword evidence="7" id="KW-0594">Phospholipid biosynthesis</keyword>
<protein>
    <submittedName>
        <fullName evidence="10">YegS/Rv2252/BmrU family lipid kinase</fullName>
    </submittedName>
</protein>
<name>A0A4Q9KCJ5_9ACTN</name>
<sequence length="305" mass="32487">MRHVALVVNPAAGHGRGRRLTSPIELRLMDAGVRVTRTLARSQEHAWEACFEAVNSGVDSLAVVGGDGMAHIGLNACANSGVPLGVIPAGTGNDFSRGVGNGQTWRQATDAVASGHTRTIDLAEVRGGLYHREVEYVGCVVSTGFDERVNSRANNAKVDLGHLSYIGAVLAEMRAFRPLHYRLELDGERRDLDAILIAVINSGIFGGGIKLEPTYDLTDGLLDIVIVHPVSWRVLAALLPKIAAGKEFDHPALERLKVRRARVDGDGLFGMADGEPLGRPPFTITAAPGALDIHVLHPAKTGKEA</sequence>
<dbReference type="InterPro" id="IPR045540">
    <property type="entry name" value="YegS/DAGK_C"/>
</dbReference>
<feature type="domain" description="DAGKc" evidence="9">
    <location>
        <begin position="1"/>
        <end position="129"/>
    </location>
</feature>
<keyword evidence="7" id="KW-0443">Lipid metabolism</keyword>
<gene>
    <name evidence="10" type="ORF">ET989_14095</name>
</gene>
<dbReference type="InterPro" id="IPR017438">
    <property type="entry name" value="ATP-NAD_kinase_N"/>
</dbReference>
<dbReference type="PANTHER" id="PTHR12358:SF54">
    <property type="entry name" value="SPHINGOSINE KINASE RELATED PROTEIN"/>
    <property type="match status" value="1"/>
</dbReference>
<keyword evidence="3" id="KW-0808">Transferase</keyword>
<evidence type="ECO:0000256" key="7">
    <source>
        <dbReference type="ARBA" id="ARBA00023209"/>
    </source>
</evidence>
<reference evidence="10 11" key="1">
    <citation type="submission" date="2019-01" db="EMBL/GenBank/DDBJ databases">
        <title>Lactibacter flavus gen. nov., sp. nov., a novel bacterium of the family Propionibacteriaceae isolated from raw milk and dairy products.</title>
        <authorList>
            <person name="Huptas C."/>
            <person name="Wenning M."/>
            <person name="Breitenwieser F."/>
            <person name="Doll E."/>
            <person name="Von Neubeck M."/>
            <person name="Busse H.-J."/>
            <person name="Scherer S."/>
        </authorList>
    </citation>
    <scope>NUCLEOTIDE SEQUENCE [LARGE SCALE GENOMIC DNA]</scope>
    <source>
        <strain evidence="10 11">KCTC 33808</strain>
    </source>
</reference>
<evidence type="ECO:0000256" key="3">
    <source>
        <dbReference type="ARBA" id="ARBA00022679"/>
    </source>
</evidence>
<evidence type="ECO:0000256" key="4">
    <source>
        <dbReference type="ARBA" id="ARBA00022741"/>
    </source>
</evidence>